<comment type="caution">
    <text evidence="11">The sequence shown here is derived from an EMBL/GenBank/DDBJ whole genome shotgun (WGS) entry which is preliminary data.</text>
</comment>
<gene>
    <name evidence="11" type="ORF">J2S57_004932</name>
</gene>
<evidence type="ECO:0000256" key="5">
    <source>
        <dbReference type="ARBA" id="ARBA00022801"/>
    </source>
</evidence>
<dbReference type="Gene3D" id="3.20.20.80">
    <property type="entry name" value="Glycosidases"/>
    <property type="match status" value="1"/>
</dbReference>
<name>A0ABT9P8Z7_9ACTN</name>
<evidence type="ECO:0000256" key="4">
    <source>
        <dbReference type="ARBA" id="ARBA00022729"/>
    </source>
</evidence>
<evidence type="ECO:0000256" key="3">
    <source>
        <dbReference type="ARBA" id="ARBA00012754"/>
    </source>
</evidence>
<dbReference type="Pfam" id="PF02836">
    <property type="entry name" value="Glyco_hydro_2_C"/>
    <property type="match status" value="1"/>
</dbReference>
<reference evidence="11 12" key="1">
    <citation type="submission" date="2023-07" db="EMBL/GenBank/DDBJ databases">
        <title>Sequencing the genomes of 1000 actinobacteria strains.</title>
        <authorList>
            <person name="Klenk H.-P."/>
        </authorList>
    </citation>
    <scope>NUCLEOTIDE SEQUENCE [LARGE SCALE GENOMIC DNA]</scope>
    <source>
        <strain evidence="11 12">DSM 44388</strain>
    </source>
</reference>
<dbReference type="Gene3D" id="2.60.120.260">
    <property type="entry name" value="Galactose-binding domain-like"/>
    <property type="match status" value="1"/>
</dbReference>
<keyword evidence="6 11" id="KW-0326">Glycosidase</keyword>
<proteinExistence type="inferred from homology"/>
<keyword evidence="12" id="KW-1185">Reference proteome</keyword>
<dbReference type="InterPro" id="IPR017853">
    <property type="entry name" value="GH"/>
</dbReference>
<dbReference type="InterPro" id="IPR006102">
    <property type="entry name" value="Ig-like_GH2"/>
</dbReference>
<dbReference type="Proteomes" id="UP001235712">
    <property type="component" value="Unassembled WGS sequence"/>
</dbReference>
<dbReference type="InterPro" id="IPR050887">
    <property type="entry name" value="Beta-mannosidase_GH2"/>
</dbReference>
<dbReference type="InterPro" id="IPR008979">
    <property type="entry name" value="Galactose-bd-like_sf"/>
</dbReference>
<dbReference type="PANTHER" id="PTHR43730">
    <property type="entry name" value="BETA-MANNOSIDASE"/>
    <property type="match status" value="1"/>
</dbReference>
<accession>A0ABT9P8Z7</accession>
<evidence type="ECO:0000313" key="12">
    <source>
        <dbReference type="Proteomes" id="UP001235712"/>
    </source>
</evidence>
<evidence type="ECO:0000313" key="11">
    <source>
        <dbReference type="EMBL" id="MDP9829183.1"/>
    </source>
</evidence>
<keyword evidence="5 11" id="KW-0378">Hydrolase</keyword>
<evidence type="ECO:0000256" key="7">
    <source>
        <dbReference type="SAM" id="MobiDB-lite"/>
    </source>
</evidence>
<dbReference type="Gene3D" id="2.60.40.10">
    <property type="entry name" value="Immunoglobulins"/>
    <property type="match status" value="1"/>
</dbReference>
<dbReference type="Pfam" id="PF00703">
    <property type="entry name" value="Glyco_hydro_2"/>
    <property type="match status" value="1"/>
</dbReference>
<feature type="region of interest" description="Disordered" evidence="7">
    <location>
        <begin position="470"/>
        <end position="490"/>
    </location>
</feature>
<dbReference type="InterPro" id="IPR006103">
    <property type="entry name" value="Glyco_hydro_2_cat"/>
</dbReference>
<evidence type="ECO:0000259" key="10">
    <source>
        <dbReference type="Pfam" id="PF22666"/>
    </source>
</evidence>
<organism evidence="11 12">
    <name type="scientific">Kineosporia succinea</name>
    <dbReference type="NCBI Taxonomy" id="84632"/>
    <lineage>
        <taxon>Bacteria</taxon>
        <taxon>Bacillati</taxon>
        <taxon>Actinomycetota</taxon>
        <taxon>Actinomycetes</taxon>
        <taxon>Kineosporiales</taxon>
        <taxon>Kineosporiaceae</taxon>
        <taxon>Kineosporia</taxon>
    </lineage>
</organism>
<dbReference type="EMBL" id="JAUSQZ010000001">
    <property type="protein sequence ID" value="MDP9829183.1"/>
    <property type="molecule type" value="Genomic_DNA"/>
</dbReference>
<evidence type="ECO:0000259" key="8">
    <source>
        <dbReference type="Pfam" id="PF00703"/>
    </source>
</evidence>
<dbReference type="PANTHER" id="PTHR43730:SF1">
    <property type="entry name" value="BETA-MANNOSIDASE"/>
    <property type="match status" value="1"/>
</dbReference>
<sequence length="841" mass="92009">MIVERLDEGWSVRGVSGVPEAHEGGAVAARVPGSVHADLLRARMIPDPYVGTNEAELAWMHGVAWQYTRELRTAAPQEGERVDLVFEGLDTVATVALGGDELGRTANMHRTYRFDVGRLLTAEGADLSVTFAPALEHARAQEQVLGARPHTNAHPYNAIRKAAFGFGWDWGPDLQTAGLWRPVTLQRWRTARLASVRPLVTLDDDGIGRVVVHAEIERAPGVSGPFTLTATVGDGSDQVTGTSTVGDRDTATLTLTVPGAPVWWPVGHGTQPLVALSISLLHDDRTVDASGHRIGFRSVRVDEPVDDTGRGFGLVVNGRPVFVRGVNWVPDEALLTGLTRDHYEVAVRRAVAANANLLRVWGGGVYESREFYETCDELGVLVWQDFALACAAYAEEEPLRREILAEARENVTRLSPHPSLVLWNGGNENLWHHEIRGWDEQLAGRSWGHGYCTDEFPRLLRELDPTRPYLMGSPSSPGHDASDVPPNDEHHGIRHEWDVWNSLDYTAHHEHVPRFCAEFGWQAPPAWSTLLHALDGQPPSKASPAFESHQKANRGTAKLDAGLEAHFGLPEDFGDWHWATQLNQARATAFAIEHFRASAPRTRGCVLWQLNDCWPVTSWSMVDASGRLKPAWFALRRAYAPRLLSVRPRGDGLEVVVVNDSDEPFAGVLTLRRIAFDGSVQAGVSVRHDVPARSTQALGVPPALATPSDPAAETLVAEALPVGVPATGVLRATHLFARDRDLTYESRPWRASTRKTRDGYAVTVTARSFSRDVTVLADRAHPDAVVDEALVTLLAGESFTFRVRTPGPVPTEVLIGPDVLRSANDLVPVIRPAARQPLPAP</sequence>
<feature type="domain" description="Glycoside hydrolase family 2 immunoglobulin-like beta-sandwich" evidence="8">
    <location>
        <begin position="195"/>
        <end position="297"/>
    </location>
</feature>
<dbReference type="Pfam" id="PF22666">
    <property type="entry name" value="Glyco_hydro_2_N2"/>
    <property type="match status" value="1"/>
</dbReference>
<feature type="domain" description="Beta-mannosidase-like galactose-binding" evidence="10">
    <location>
        <begin position="26"/>
        <end position="181"/>
    </location>
</feature>
<evidence type="ECO:0000256" key="2">
    <source>
        <dbReference type="ARBA" id="ARBA00007401"/>
    </source>
</evidence>
<feature type="domain" description="Glycoside hydrolase family 2 catalytic" evidence="9">
    <location>
        <begin position="314"/>
        <end position="468"/>
    </location>
</feature>
<keyword evidence="4" id="KW-0732">Signal</keyword>
<comment type="catalytic activity">
    <reaction evidence="1">
        <text>Hydrolysis of terminal, non-reducing beta-D-mannose residues in beta-D-mannosides.</text>
        <dbReference type="EC" id="3.2.1.25"/>
    </reaction>
</comment>
<dbReference type="SUPFAM" id="SSF51445">
    <property type="entry name" value="(Trans)glycosidases"/>
    <property type="match status" value="1"/>
</dbReference>
<evidence type="ECO:0000256" key="6">
    <source>
        <dbReference type="ARBA" id="ARBA00023295"/>
    </source>
</evidence>
<comment type="similarity">
    <text evidence="2">Belongs to the glycosyl hydrolase 2 family.</text>
</comment>
<dbReference type="SUPFAM" id="SSF49785">
    <property type="entry name" value="Galactose-binding domain-like"/>
    <property type="match status" value="1"/>
</dbReference>
<evidence type="ECO:0000256" key="1">
    <source>
        <dbReference type="ARBA" id="ARBA00000829"/>
    </source>
</evidence>
<evidence type="ECO:0000259" key="9">
    <source>
        <dbReference type="Pfam" id="PF02836"/>
    </source>
</evidence>
<dbReference type="RefSeq" id="WP_307247135.1">
    <property type="nucleotide sequence ID" value="NZ_JAUSQZ010000001.1"/>
</dbReference>
<protein>
    <recommendedName>
        <fullName evidence="3">beta-mannosidase</fullName>
        <ecNumber evidence="3">3.2.1.25</ecNumber>
    </recommendedName>
</protein>
<dbReference type="InterPro" id="IPR054593">
    <property type="entry name" value="Beta-mannosidase-like_N2"/>
</dbReference>
<dbReference type="GO" id="GO:0004567">
    <property type="term" value="F:beta-mannosidase activity"/>
    <property type="evidence" value="ECO:0007669"/>
    <property type="project" value="UniProtKB-EC"/>
</dbReference>
<dbReference type="InterPro" id="IPR036156">
    <property type="entry name" value="Beta-gal/glucu_dom_sf"/>
</dbReference>
<dbReference type="InterPro" id="IPR013783">
    <property type="entry name" value="Ig-like_fold"/>
</dbReference>
<dbReference type="SUPFAM" id="SSF49303">
    <property type="entry name" value="beta-Galactosidase/glucuronidase domain"/>
    <property type="match status" value="1"/>
</dbReference>
<dbReference type="EC" id="3.2.1.25" evidence="3"/>